<comment type="caution">
    <text evidence="1">The sequence shown here is derived from an EMBL/GenBank/DDBJ whole genome shotgun (WGS) entry which is preliminary data.</text>
</comment>
<accession>A0A9X1XBP6</accession>
<name>A0A9X1XBP6_9SPHI</name>
<proteinExistence type="predicted"/>
<evidence type="ECO:0000313" key="2">
    <source>
        <dbReference type="Proteomes" id="UP001139450"/>
    </source>
</evidence>
<dbReference type="Proteomes" id="UP001139450">
    <property type="component" value="Unassembled WGS sequence"/>
</dbReference>
<dbReference type="AlphaFoldDB" id="A0A9X1XBP6"/>
<dbReference type="EMBL" id="JALJEJ010000013">
    <property type="protein sequence ID" value="MCJ8211804.1"/>
    <property type="molecule type" value="Genomic_DNA"/>
</dbReference>
<gene>
    <name evidence="1" type="ORF">MUY27_18945</name>
</gene>
<evidence type="ECO:0000313" key="1">
    <source>
        <dbReference type="EMBL" id="MCJ8211804.1"/>
    </source>
</evidence>
<sequence>MNKRDRKLQIKNIKKTTRENIAATLESDLKRITAEVGASGKSLEKKIKKAAKQVAKKLTKEVKFDKEALLKVASNPTA</sequence>
<organism evidence="1 2">
    <name type="scientific">Mucilaginibacter straminoryzae</name>
    <dbReference type="NCBI Taxonomy" id="2932774"/>
    <lineage>
        <taxon>Bacteria</taxon>
        <taxon>Pseudomonadati</taxon>
        <taxon>Bacteroidota</taxon>
        <taxon>Sphingobacteriia</taxon>
        <taxon>Sphingobacteriales</taxon>
        <taxon>Sphingobacteriaceae</taxon>
        <taxon>Mucilaginibacter</taxon>
    </lineage>
</organism>
<keyword evidence="2" id="KW-1185">Reference proteome</keyword>
<dbReference type="RefSeq" id="WP_245132752.1">
    <property type="nucleotide sequence ID" value="NZ_JALJEJ010000013.1"/>
</dbReference>
<protein>
    <submittedName>
        <fullName evidence="1">Uncharacterized protein</fullName>
    </submittedName>
</protein>
<reference evidence="1" key="1">
    <citation type="submission" date="2022-04" db="EMBL/GenBank/DDBJ databases">
        <title>Mucilaginibacter sp. RS28 isolated from freshwater.</title>
        <authorList>
            <person name="Ko S.-R."/>
        </authorList>
    </citation>
    <scope>NUCLEOTIDE SEQUENCE</scope>
    <source>
        <strain evidence="1">RS28</strain>
    </source>
</reference>